<proteinExistence type="predicted"/>
<reference evidence="10" key="1">
    <citation type="journal article" date="2023" name="Plant J.">
        <title>The genome of the king protea, Protea cynaroides.</title>
        <authorList>
            <person name="Chang J."/>
            <person name="Duong T.A."/>
            <person name="Schoeman C."/>
            <person name="Ma X."/>
            <person name="Roodt D."/>
            <person name="Barker N."/>
            <person name="Li Z."/>
            <person name="Van de Peer Y."/>
            <person name="Mizrachi E."/>
        </authorList>
    </citation>
    <scope>NUCLEOTIDE SEQUENCE</scope>
    <source>
        <tissue evidence="10">Young leaves</tissue>
    </source>
</reference>
<evidence type="ECO:0000256" key="4">
    <source>
        <dbReference type="ARBA" id="ARBA00023163"/>
    </source>
</evidence>
<dbReference type="PROSITE" id="PS00028">
    <property type="entry name" value="ZINC_FINGER_C2H2_1"/>
    <property type="match status" value="2"/>
</dbReference>
<dbReference type="EMBL" id="JAMYWD010000007">
    <property type="protein sequence ID" value="KAJ4966343.1"/>
    <property type="molecule type" value="Genomic_DNA"/>
</dbReference>
<accession>A0A9Q0QNS5</accession>
<dbReference type="PROSITE" id="PS50982">
    <property type="entry name" value="MBD"/>
    <property type="match status" value="1"/>
</dbReference>
<dbReference type="InterPro" id="IPR013087">
    <property type="entry name" value="Znf_C2H2_type"/>
</dbReference>
<dbReference type="GO" id="GO:0008270">
    <property type="term" value="F:zinc ion binding"/>
    <property type="evidence" value="ECO:0007669"/>
    <property type="project" value="UniProtKB-KW"/>
</dbReference>
<evidence type="ECO:0000256" key="7">
    <source>
        <dbReference type="SAM" id="MobiDB-lite"/>
    </source>
</evidence>
<dbReference type="InterPro" id="IPR016177">
    <property type="entry name" value="DNA-bd_dom_sf"/>
</dbReference>
<keyword evidence="11" id="KW-1185">Reference proteome</keyword>
<evidence type="ECO:0000313" key="10">
    <source>
        <dbReference type="EMBL" id="KAJ4966343.1"/>
    </source>
</evidence>
<keyword evidence="5" id="KW-0539">Nucleus</keyword>
<dbReference type="OrthoDB" id="1893318at2759"/>
<dbReference type="PANTHER" id="PTHR37701:SF17">
    <property type="entry name" value="METHYL BINDING DOMAIN117"/>
    <property type="match status" value="1"/>
</dbReference>
<feature type="region of interest" description="Disordered" evidence="7">
    <location>
        <begin position="684"/>
        <end position="706"/>
    </location>
</feature>
<keyword evidence="3" id="KW-0238">DNA-binding</keyword>
<gene>
    <name evidence="10" type="ORF">NE237_018192</name>
</gene>
<dbReference type="InterPro" id="IPR001739">
    <property type="entry name" value="Methyl_CpG_DNA-bd"/>
</dbReference>
<dbReference type="GO" id="GO:0005634">
    <property type="term" value="C:nucleus"/>
    <property type="evidence" value="ECO:0007669"/>
    <property type="project" value="UniProtKB-SubCell"/>
</dbReference>
<dbReference type="SUPFAM" id="SSF54171">
    <property type="entry name" value="DNA-binding domain"/>
    <property type="match status" value="1"/>
</dbReference>
<dbReference type="GO" id="GO:0003677">
    <property type="term" value="F:DNA binding"/>
    <property type="evidence" value="ECO:0007669"/>
    <property type="project" value="UniProtKB-KW"/>
</dbReference>
<evidence type="ECO:0000256" key="2">
    <source>
        <dbReference type="ARBA" id="ARBA00023015"/>
    </source>
</evidence>
<feature type="domain" description="MBD" evidence="9">
    <location>
        <begin position="272"/>
        <end position="348"/>
    </location>
</feature>
<evidence type="ECO:0000259" key="8">
    <source>
        <dbReference type="PROSITE" id="PS50157"/>
    </source>
</evidence>
<evidence type="ECO:0000259" key="9">
    <source>
        <dbReference type="PROSITE" id="PS50982"/>
    </source>
</evidence>
<dbReference type="AlphaFoldDB" id="A0A9Q0QNS5"/>
<evidence type="ECO:0000256" key="5">
    <source>
        <dbReference type="ARBA" id="ARBA00023242"/>
    </source>
</evidence>
<dbReference type="PROSITE" id="PS50157">
    <property type="entry name" value="ZINC_FINGER_C2H2_2"/>
    <property type="match status" value="1"/>
</dbReference>
<dbReference type="InterPro" id="IPR037472">
    <property type="entry name" value="MBD8"/>
</dbReference>
<evidence type="ECO:0000256" key="3">
    <source>
        <dbReference type="ARBA" id="ARBA00023125"/>
    </source>
</evidence>
<organism evidence="10 11">
    <name type="scientific">Protea cynaroides</name>
    <dbReference type="NCBI Taxonomy" id="273540"/>
    <lineage>
        <taxon>Eukaryota</taxon>
        <taxon>Viridiplantae</taxon>
        <taxon>Streptophyta</taxon>
        <taxon>Embryophyta</taxon>
        <taxon>Tracheophyta</taxon>
        <taxon>Spermatophyta</taxon>
        <taxon>Magnoliopsida</taxon>
        <taxon>Proteales</taxon>
        <taxon>Proteaceae</taxon>
        <taxon>Protea</taxon>
    </lineage>
</organism>
<comment type="caution">
    <text evidence="10">The sequence shown here is derived from an EMBL/GenBank/DDBJ whole genome shotgun (WGS) entry which is preliminary data.</text>
</comment>
<evidence type="ECO:0000256" key="6">
    <source>
        <dbReference type="PROSITE-ProRule" id="PRU00042"/>
    </source>
</evidence>
<keyword evidence="6" id="KW-0479">Metal-binding</keyword>
<keyword evidence="2" id="KW-0805">Transcription regulation</keyword>
<dbReference type="PANTHER" id="PTHR37701">
    <property type="entry name" value="METHYL-CPG-BINDING DOMAIN-CONTAINING PROTEIN 8"/>
    <property type="match status" value="1"/>
</dbReference>
<keyword evidence="6" id="KW-0862">Zinc</keyword>
<sequence length="1161" mass="128250">MVSVDSSSNHLQLEAIPLLDIHLLSQSELNSLSLCSDEAFDLHSCDDVVIPKIDRSVFNESAGSRKQTYSRFRLAPRKPEITNVGRRRRSAGLLPLPKPPPNPVDDPERKENQRIATLLRELFVKDNSVESELIRIDSEHRESQLQPVPLKVDNGVFLQQSPLVVACKEVTKRGRKRKYELKPPQVQGDGNGNFMNNAMVVYENKLNPITQTMNIVNRNGVAVDVAALANLQDPFGPELRRRSIGLETEAALLGFLKDLKGQWGSRRMKRKIVDASDFGDTLPKGWKLLLALRRREGRVALNCRRYISPNGHQFVTCKEVSSFLLSYFGPQYSGQQNSGHSDRNTQQIQKLASESNAGLTCQHDNSKEDPLCYSTSPITSQSIDYEKQVALLRVENLAEVQVRDLLECHKCNIIFEEKDAYLRHLLSSHQRAAKRRRLGLSVTDGVIIKDGKYECQFCHKIFEERTRYTGHVGVHVRNYVRNLETLPSPITVQKSIASSSSGAVPSVVRMMDSSVYINKGSTPETCTAKPNDELNVGSVHCKPDVNSTRATPGESHREWIISSSHRIQVTEADKSSIPEVTNAKLNERNVGSLHAKLKEASILEIPTSRSICELHDNSSHSKQVEEAFKDSIPDTTVARLYDGQNINSLYSKQDPSSILEPLSGEPMYESNVAALQGNLVKEARKECSPETSTAKPDDEQNASSFHSKLKEVSIQEPPVDESNFKLNVGSCQSKLITEASKDSVPKIESIDGSNVGALHIKQDETLGGKSKCDLNVISSHNKHDMEANKFEATLVEKSYSESFCDSRMPDSKSGMTGEANNVGNGKISNCMDCGIVLSNQKECNTLETFDGNGSSAVTSFKDDKCDIEPEGASRSCSLIPGNGQICGLEGDMNEVRTSFTKVPKLDEMEKPGINGLESGSAGCHPGPNKDVVTVTHWASDEENEPENGAADSSFPLMQPSVSNDELGSVFAGYDAGPNKEVAAEITQTADEGNVPESALADFSFPSMQSSVCFPDPNRTPEKAENEICNIKKLENMSDFEALKLDDIQPSRFGFMTQQESRSLPEQSIGFAYNAALEQVDSTIHFEWEPHPRMAGTNHLTTVCIWCRIEFNHGALDSGMHSDSLGFVCPACKAKISENFTANKFSCSRYYDCQKGSFPCIY</sequence>
<evidence type="ECO:0000313" key="11">
    <source>
        <dbReference type="Proteomes" id="UP001141806"/>
    </source>
</evidence>
<dbReference type="SMART" id="SM00355">
    <property type="entry name" value="ZnF_C2H2"/>
    <property type="match status" value="2"/>
</dbReference>
<feature type="domain" description="C2H2-type" evidence="8">
    <location>
        <begin position="453"/>
        <end position="480"/>
    </location>
</feature>
<comment type="subcellular location">
    <subcellularLocation>
        <location evidence="1">Nucleus</location>
    </subcellularLocation>
</comment>
<dbReference type="Proteomes" id="UP001141806">
    <property type="component" value="Unassembled WGS sequence"/>
</dbReference>
<name>A0A9Q0QNS5_9MAGN</name>
<keyword evidence="4" id="KW-0804">Transcription</keyword>
<protein>
    <submittedName>
        <fullName evidence="10">Uncharacterized protein</fullName>
    </submittedName>
</protein>
<evidence type="ECO:0000256" key="1">
    <source>
        <dbReference type="ARBA" id="ARBA00004123"/>
    </source>
</evidence>
<keyword evidence="6" id="KW-0863">Zinc-finger</keyword>
<feature type="region of interest" description="Disordered" evidence="7">
    <location>
        <begin position="80"/>
        <end position="110"/>
    </location>
</feature>
<dbReference type="Gene3D" id="3.30.160.60">
    <property type="entry name" value="Classic Zinc Finger"/>
    <property type="match status" value="1"/>
</dbReference>